<feature type="region of interest" description="Disordered" evidence="1">
    <location>
        <begin position="1"/>
        <end position="30"/>
    </location>
</feature>
<organism evidence="2">
    <name type="scientific">Akkermansia muciniphila</name>
    <dbReference type="NCBI Taxonomy" id="239935"/>
    <lineage>
        <taxon>Bacteria</taxon>
        <taxon>Pseudomonadati</taxon>
        <taxon>Verrucomicrobiota</taxon>
        <taxon>Verrucomicrobiia</taxon>
        <taxon>Verrucomicrobiales</taxon>
        <taxon>Akkermansiaceae</taxon>
        <taxon>Akkermansia</taxon>
    </lineage>
</organism>
<dbReference type="EMBL" id="CACRSS010000014">
    <property type="protein sequence ID" value="VYT03799.1"/>
    <property type="molecule type" value="Genomic_DNA"/>
</dbReference>
<evidence type="ECO:0000256" key="1">
    <source>
        <dbReference type="SAM" id="MobiDB-lite"/>
    </source>
</evidence>
<reference evidence="2" key="1">
    <citation type="submission" date="2019-11" db="EMBL/GenBank/DDBJ databases">
        <authorList>
            <person name="Feng L."/>
        </authorList>
    </citation>
    <scope>NUCLEOTIDE SEQUENCE</scope>
    <source>
        <strain evidence="2">AMuciniphilaLFYP55</strain>
    </source>
</reference>
<sequence length="529" mass="58002">MPLPRASLFHNRSVRGVARDERGSGGSGLRRRQAVLAVGVGGDPAQDVRRGSYPPQQVVLRAFAGRHGPRIPTRREDAPRRIQGVGGDGFRRDDGFPVHYGGTRGFHQLARRVVGVVRPDAVFINVPQQVPVAHQLALRYSAIARRPLHPTVLRVKFIGGAVRERPFPAGEQGVAFFPDALPFRRDPGRGARALSRHGFPVDARFHRFRVEGAVLRRGRVVVPGLHAGEVPGHPGASAGIDVGRAGQPLFRGRQARARYSQSGDPLFRPFDVIGRRVLVGNGGQRLDVSFQRKQVYRFRGRFVVEVGFSRIGIGVARDAPSAFRPRFVTGEQAAIEVIRVMNLAAVGSRFRLEPSALVVGVLRGLRFRALITFHHRQQQVAYVRGLVDGTGALCHDTSFGGFRHQLPDRVFRFQLRARADGRDGVFPRSPPHVPCQAVFPPGDGMGLPGRRLLRDGELAVRRQGEDKCFEGSTHNGIKSLFVRSGDLAGGVERDGVARGRDVFHVEQAVPQVPDLLQRAVFGMLDVQVG</sequence>
<accession>A0A6N2TG18</accession>
<evidence type="ECO:0000313" key="2">
    <source>
        <dbReference type="EMBL" id="VYT03799.1"/>
    </source>
</evidence>
<dbReference type="AlphaFoldDB" id="A0A6N2TG18"/>
<protein>
    <submittedName>
        <fullName evidence="2">Uncharacterized protein</fullName>
    </submittedName>
</protein>
<gene>
    <name evidence="2" type="ORF">AMLFYP55_02577</name>
</gene>
<name>A0A6N2TG18_9BACT</name>
<proteinExistence type="predicted"/>